<protein>
    <submittedName>
        <fullName evidence="1">Uncharacterized protein</fullName>
    </submittedName>
</protein>
<proteinExistence type="predicted"/>
<sequence>MTINKIIDDWYLENLICPQDNTKLNLVGNDLVSQSGNTYPIVNGIPIMLIDDVPQTIDLANTSLADSKLKNDSDPYFINTLGISEYEKNQVKKIYRKFASSRKNNWNN</sequence>
<evidence type="ECO:0000313" key="1">
    <source>
        <dbReference type="EMBL" id="MBA4465541.1"/>
    </source>
</evidence>
<dbReference type="AlphaFoldDB" id="A0A838WIN9"/>
<evidence type="ECO:0000313" key="2">
    <source>
        <dbReference type="Proteomes" id="UP000538075"/>
    </source>
</evidence>
<name>A0A838WIN9_9CYAN</name>
<dbReference type="Gene3D" id="2.20.25.10">
    <property type="match status" value="1"/>
</dbReference>
<reference evidence="1 2" key="1">
    <citation type="journal article" date="2020" name="J. Appl. Phycol.">
        <title>Morphological changes and genome evolution in Raphidiopsis raciborskii CS-506 after 23 years in culture.</title>
        <authorList>
            <person name="Willis A."/>
            <person name="Bent S.J."/>
            <person name="Jameson I.D."/>
        </authorList>
    </citation>
    <scope>NUCLEOTIDE SEQUENCE [LARGE SCALE GENOMIC DNA]</scope>
    <source>
        <strain evidence="1 2">CS-506_A</strain>
    </source>
</reference>
<organism evidence="1 2">
    <name type="scientific">Cylindrospermopsis raciborskii CS-506_A</name>
    <dbReference type="NCBI Taxonomy" id="2585140"/>
    <lineage>
        <taxon>Bacteria</taxon>
        <taxon>Bacillati</taxon>
        <taxon>Cyanobacteriota</taxon>
        <taxon>Cyanophyceae</taxon>
        <taxon>Nostocales</taxon>
        <taxon>Aphanizomenonaceae</taxon>
        <taxon>Cylindrospermopsis</taxon>
    </lineage>
</organism>
<comment type="caution">
    <text evidence="1">The sequence shown here is derived from an EMBL/GenBank/DDBJ whole genome shotgun (WGS) entry which is preliminary data.</text>
</comment>
<dbReference type="SUPFAM" id="SSF158997">
    <property type="entry name" value="Trm112p-like"/>
    <property type="match status" value="1"/>
</dbReference>
<dbReference type="EMBL" id="VDFG01000486">
    <property type="protein sequence ID" value="MBA4465541.1"/>
    <property type="molecule type" value="Genomic_DNA"/>
</dbReference>
<dbReference type="Proteomes" id="UP000538075">
    <property type="component" value="Unassembled WGS sequence"/>
</dbReference>
<gene>
    <name evidence="1" type="ORF">FHK98_07610</name>
</gene>
<accession>A0A838WIN9</accession>